<dbReference type="EMBL" id="AP025300">
    <property type="protein sequence ID" value="BDD02342.1"/>
    <property type="molecule type" value="Genomic_DNA"/>
</dbReference>
<organism evidence="1 2">
    <name type="scientific">Persicobacter psychrovividus</name>
    <dbReference type="NCBI Taxonomy" id="387638"/>
    <lineage>
        <taxon>Bacteria</taxon>
        <taxon>Pseudomonadati</taxon>
        <taxon>Bacteroidota</taxon>
        <taxon>Cytophagia</taxon>
        <taxon>Cytophagales</taxon>
        <taxon>Persicobacteraceae</taxon>
        <taxon>Persicobacter</taxon>
    </lineage>
</organism>
<geneLocation type="plasmid" evidence="1 2">
    <name>pPP8</name>
</geneLocation>
<evidence type="ECO:0000313" key="1">
    <source>
        <dbReference type="EMBL" id="BDD02342.1"/>
    </source>
</evidence>
<reference evidence="1 2" key="1">
    <citation type="submission" date="2021-12" db="EMBL/GenBank/DDBJ databases">
        <title>Genome sequencing of bacteria with rrn-lacking chromosome and rrn-plasmid.</title>
        <authorList>
            <person name="Anda M."/>
            <person name="Iwasaki W."/>
        </authorList>
    </citation>
    <scope>NUCLEOTIDE SEQUENCE [LARGE SCALE GENOMIC DNA]</scope>
    <source>
        <strain evidence="1 2">NBRC 101262</strain>
        <plasmid evidence="1 2">pPP8</plasmid>
    </source>
</reference>
<proteinExistence type="predicted"/>
<accession>A0ABN6LL57</accession>
<name>A0ABN6LL57_9BACT</name>
<gene>
    <name evidence="1" type="ORF">PEPS_46220</name>
</gene>
<keyword evidence="2" id="KW-1185">Reference proteome</keyword>
<dbReference type="Proteomes" id="UP001354989">
    <property type="component" value="Plasmid pPP8"/>
</dbReference>
<evidence type="ECO:0000313" key="2">
    <source>
        <dbReference type="Proteomes" id="UP001354989"/>
    </source>
</evidence>
<keyword evidence="1" id="KW-0614">Plasmid</keyword>
<protein>
    <submittedName>
        <fullName evidence="1">Uncharacterized protein</fullName>
    </submittedName>
</protein>
<dbReference type="RefSeq" id="WP_338399501.1">
    <property type="nucleotide sequence ID" value="NZ_AP025300.1"/>
</dbReference>
<sequence>MRNLKITLILLLATMIYGCQQEVIEPRMSDARWYSSITRGGNGISLGQYVSFSNLSQGQFDDHWKIPDSVGIYLLSGPITNNDKDYTKFIREDQDHMTSDLTVHLLFTEPGLHTVELYNSFNDSVTYKGNDTIPAISEDGIWKIKQSYVVDVYDSLQSAVEIYKEGVKLYAFSADELNNLADSTEWPVIELEAGEVLTYVDSTTIGRPTGRAWLLEGASQATPGGISNPAGYYRLGRFKSSINSTRSGESIPGGYGIRQLPVFVEVFKSTLPFEMVGSPKELRNQIIQIETNGEMQPFFNEEDNFEVHVINKDAGFDKVVPVKTAKISAEGGNIIELELTEEIYNSDVITVSYSGGNILSLDEREFNDFEPTNVTMFVVDLFADKDIFGFESGGFESSGWALDAVAGAVSDAKVVSASSAPEGLDEDNKFVLNVTVDEGQIKFDNEAAQGAMIKDVFYTFSYKYYRGPDNPCLAEMTPRLLPWDGVKPFWTNLPDKSGWATYTNTFKYDKDNADRYLFIQAIKKGDCDAQLNFYLDDFSLTVYEPRP</sequence>